<dbReference type="GO" id="GO:0005524">
    <property type="term" value="F:ATP binding"/>
    <property type="evidence" value="ECO:0007669"/>
    <property type="project" value="UniProtKB-UniRule"/>
</dbReference>
<dbReference type="SUPFAM" id="SSF53067">
    <property type="entry name" value="Actin-like ATPase domain"/>
    <property type="match status" value="1"/>
</dbReference>
<dbReference type="InterPro" id="IPR050201">
    <property type="entry name" value="Bacterial_glucokinase"/>
</dbReference>
<dbReference type="NCBIfam" id="TIGR00749">
    <property type="entry name" value="glk"/>
    <property type="match status" value="1"/>
</dbReference>
<feature type="binding site" evidence="3">
    <location>
        <begin position="8"/>
        <end position="13"/>
    </location>
    <ligand>
        <name>ATP</name>
        <dbReference type="ChEBI" id="CHEBI:30616"/>
    </ligand>
</feature>
<evidence type="ECO:0000256" key="4">
    <source>
        <dbReference type="RuleBase" id="RU004046"/>
    </source>
</evidence>
<keyword evidence="1 3" id="KW-0808">Transferase</keyword>
<keyword evidence="3" id="KW-0547">Nucleotide-binding</keyword>
<dbReference type="InterPro" id="IPR043129">
    <property type="entry name" value="ATPase_NBD"/>
</dbReference>
<dbReference type="Proteomes" id="UP000077875">
    <property type="component" value="Chromosome"/>
</dbReference>
<dbReference type="PANTHER" id="PTHR47690">
    <property type="entry name" value="GLUCOKINASE"/>
    <property type="match status" value="1"/>
</dbReference>
<keyword evidence="6" id="KW-1185">Reference proteome</keyword>
<evidence type="ECO:0000313" key="5">
    <source>
        <dbReference type="EMBL" id="ANF57061.1"/>
    </source>
</evidence>
<dbReference type="Pfam" id="PF02685">
    <property type="entry name" value="Glucokinase"/>
    <property type="match status" value="1"/>
</dbReference>
<comment type="catalytic activity">
    <reaction evidence="3">
        <text>D-glucose + ATP = D-glucose 6-phosphate + ADP + H(+)</text>
        <dbReference type="Rhea" id="RHEA:17825"/>
        <dbReference type="ChEBI" id="CHEBI:4167"/>
        <dbReference type="ChEBI" id="CHEBI:15378"/>
        <dbReference type="ChEBI" id="CHEBI:30616"/>
        <dbReference type="ChEBI" id="CHEBI:61548"/>
        <dbReference type="ChEBI" id="CHEBI:456216"/>
        <dbReference type="EC" id="2.7.1.2"/>
    </reaction>
</comment>
<evidence type="ECO:0000313" key="6">
    <source>
        <dbReference type="Proteomes" id="UP000077875"/>
    </source>
</evidence>
<gene>
    <name evidence="3" type="primary">glk</name>
    <name evidence="5" type="ORF">A5892_05935</name>
</gene>
<dbReference type="GO" id="GO:0004340">
    <property type="term" value="F:glucokinase activity"/>
    <property type="evidence" value="ECO:0007669"/>
    <property type="project" value="UniProtKB-UniRule"/>
</dbReference>
<sequence>MTRPALVGDIGGTNARFALVTPGEFDLSNIQALKCADYPSLSDAVRTYLDGIEGPAPKEACLAFACPVHKDVVKMTNNPWSFSKSAFKREFELDNFKAINDFTAMALGLPHIRPDDLHQLGQGSSAEGCARLVMGPGTGLGVAGLAPSQRFWIPLSAEGGHASFAPTDDFEMKLLEWFRARYDRVSIERMLCGQGLVDLYHAHAEFDGLEPHLSTPAEVTGAALEGDPLALETVMRFCRILGHVAGDIALTLGARGGVYLCGGILPRILALLDRSDFREAFADKGRMGYYTAEIATWVVTAKWTGLLGAAEALHNEEVA</sequence>
<evidence type="ECO:0000256" key="2">
    <source>
        <dbReference type="ARBA" id="ARBA00022777"/>
    </source>
</evidence>
<dbReference type="InterPro" id="IPR003836">
    <property type="entry name" value="Glucokinase"/>
</dbReference>
<name>A0A172YCS7_9GAMM</name>
<dbReference type="GO" id="GO:0005536">
    <property type="term" value="F:D-glucose binding"/>
    <property type="evidence" value="ECO:0007669"/>
    <property type="project" value="InterPro"/>
</dbReference>
<keyword evidence="2 3" id="KW-0418">Kinase</keyword>
<comment type="similarity">
    <text evidence="3 4">Belongs to the bacterial glucokinase family.</text>
</comment>
<dbReference type="Gene3D" id="3.40.367.20">
    <property type="match status" value="1"/>
</dbReference>
<keyword evidence="3" id="KW-0963">Cytoplasm</keyword>
<dbReference type="CDD" id="cd24008">
    <property type="entry name" value="ASKHA_NBD_GLK"/>
    <property type="match status" value="1"/>
</dbReference>
<dbReference type="GO" id="GO:0006096">
    <property type="term" value="P:glycolytic process"/>
    <property type="evidence" value="ECO:0007669"/>
    <property type="project" value="UniProtKB-UniRule"/>
</dbReference>
<dbReference type="Gene3D" id="3.30.420.40">
    <property type="match status" value="1"/>
</dbReference>
<dbReference type="RefSeq" id="WP_064122018.1">
    <property type="nucleotide sequence ID" value="NZ_CP015243.1"/>
</dbReference>
<evidence type="ECO:0000256" key="1">
    <source>
        <dbReference type="ARBA" id="ARBA00022679"/>
    </source>
</evidence>
<keyword evidence="3" id="KW-0067">ATP-binding</keyword>
<dbReference type="GO" id="GO:0005829">
    <property type="term" value="C:cytosol"/>
    <property type="evidence" value="ECO:0007669"/>
    <property type="project" value="TreeGrafter"/>
</dbReference>
<dbReference type="STRING" id="376489.A5892_05935"/>
<dbReference type="EMBL" id="CP015243">
    <property type="protein sequence ID" value="ANF57061.1"/>
    <property type="molecule type" value="Genomic_DNA"/>
</dbReference>
<proteinExistence type="inferred from homology"/>
<dbReference type="HAMAP" id="MF_00524">
    <property type="entry name" value="Glucokinase"/>
    <property type="match status" value="1"/>
</dbReference>
<protein>
    <recommendedName>
        <fullName evidence="3">Glucokinase</fullName>
        <ecNumber evidence="3">2.7.1.2</ecNumber>
    </recommendedName>
    <alternativeName>
        <fullName evidence="3">Glucose kinase</fullName>
    </alternativeName>
</protein>
<comment type="subcellular location">
    <subcellularLocation>
        <location evidence="3">Cytoplasm</location>
    </subcellularLocation>
</comment>
<organism evidence="5 6">
    <name type="scientific">Halotalea alkalilenta</name>
    <dbReference type="NCBI Taxonomy" id="376489"/>
    <lineage>
        <taxon>Bacteria</taxon>
        <taxon>Pseudomonadati</taxon>
        <taxon>Pseudomonadota</taxon>
        <taxon>Gammaproteobacteria</taxon>
        <taxon>Oceanospirillales</taxon>
        <taxon>Halomonadaceae</taxon>
        <taxon>Halotalea</taxon>
    </lineage>
</organism>
<dbReference type="AlphaFoldDB" id="A0A172YCS7"/>
<keyword evidence="3" id="KW-0324">Glycolysis</keyword>
<dbReference type="EC" id="2.7.1.2" evidence="3"/>
<dbReference type="KEGG" id="haa:A5892_05935"/>
<evidence type="ECO:0000256" key="3">
    <source>
        <dbReference type="HAMAP-Rule" id="MF_00524"/>
    </source>
</evidence>
<accession>A0A172YCS7</accession>
<reference evidence="5 6" key="1">
    <citation type="submission" date="2016-04" db="EMBL/GenBank/DDBJ databases">
        <title>Complete Genome Sequence of Halotalea alkalilenta IHB B 13600.</title>
        <authorList>
            <person name="Swarnkar M.K."/>
            <person name="Sharma A."/>
            <person name="Kaushal K."/>
            <person name="Soni R."/>
            <person name="Rana S."/>
            <person name="Singh A.K."/>
            <person name="Gulati A."/>
        </authorList>
    </citation>
    <scope>NUCLEOTIDE SEQUENCE [LARGE SCALE GENOMIC DNA]</scope>
    <source>
        <strain evidence="5 6">IHB B 13600</strain>
    </source>
</reference>
<dbReference type="PANTHER" id="PTHR47690:SF1">
    <property type="entry name" value="GLUCOKINASE"/>
    <property type="match status" value="1"/>
</dbReference>